<sequence>MFTHENLDVPFSELVPGSQNGETTREFIRATEEAYGLASKDLNTLNEEQLNQYIDWLDELWLK</sequence>
<dbReference type="OrthoDB" id="23168at10239"/>
<dbReference type="KEGG" id="vg:24607119"/>
<evidence type="ECO:0000313" key="3">
    <source>
        <dbReference type="Proteomes" id="UP000030206"/>
    </source>
</evidence>
<protein>
    <submittedName>
        <fullName evidence="2">Uncharacterized protein</fullName>
    </submittedName>
</protein>
<gene>
    <name evidence="2" type="ORF">CPT_Mater214</name>
</gene>
<keyword evidence="3" id="KW-1185">Reference proteome</keyword>
<dbReference type="Proteomes" id="UP000030206">
    <property type="component" value="Segment"/>
</dbReference>
<name>A0A0A0RS88_9CAUD</name>
<reference evidence="2 3" key="1">
    <citation type="submission" date="2014-07" db="EMBL/GenBank/DDBJ databases">
        <title>Complete Genome of Bacillus megaterium Myophage Mater.</title>
        <authorList>
            <person name="Lancaster J.C."/>
            <person name="Hodde M.K."/>
            <person name="Hernandez A.C."/>
            <person name="Everett G.F.K."/>
        </authorList>
    </citation>
    <scope>NUCLEOTIDE SEQUENCE [LARGE SCALE GENOMIC DNA]</scope>
</reference>
<feature type="region of interest" description="Disordered" evidence="1">
    <location>
        <begin position="1"/>
        <end position="22"/>
    </location>
</feature>
<dbReference type="EMBL" id="KM236245">
    <property type="protein sequence ID" value="AIW03371.1"/>
    <property type="molecule type" value="Genomic_DNA"/>
</dbReference>
<dbReference type="RefSeq" id="YP_009151173.1">
    <property type="nucleotide sequence ID" value="NC_027366.1"/>
</dbReference>
<evidence type="ECO:0000313" key="2">
    <source>
        <dbReference type="EMBL" id="AIW03371.1"/>
    </source>
</evidence>
<proteinExistence type="predicted"/>
<organism evidence="2 3">
    <name type="scientific">Bacillus phage Mater</name>
    <dbReference type="NCBI Taxonomy" id="1540090"/>
    <lineage>
        <taxon>Viruses</taxon>
        <taxon>Duplodnaviria</taxon>
        <taxon>Heunggongvirae</taxon>
        <taxon>Uroviricota</taxon>
        <taxon>Caudoviricetes</taxon>
        <taxon>Herelleviridae</taxon>
        <taxon>Bastillevirinae</taxon>
        <taxon>Matervirus</taxon>
        <taxon>Matervirus mater</taxon>
    </lineage>
</organism>
<evidence type="ECO:0000256" key="1">
    <source>
        <dbReference type="SAM" id="MobiDB-lite"/>
    </source>
</evidence>
<accession>A0A0A0RS88</accession>
<dbReference type="GeneID" id="24607119"/>